<evidence type="ECO:0000313" key="1">
    <source>
        <dbReference type="EMBL" id="CDP93031.1"/>
    </source>
</evidence>
<gene>
    <name evidence="1" type="primary">Bm14153</name>
    <name evidence="1" type="ORF">BM_Bm14153</name>
</gene>
<dbReference type="AlphaFoldDB" id="A0A1I9G0Q1"/>
<dbReference type="EMBL" id="LN856865">
    <property type="protein sequence ID" value="CDP93031.1"/>
    <property type="molecule type" value="Genomic_DNA"/>
</dbReference>
<reference evidence="1" key="2">
    <citation type="submission" date="2012-12" db="EMBL/GenBank/DDBJ databases">
        <authorList>
            <consortium name="WormBase Consortium"/>
            <person name="Ghedin E."/>
            <person name="Paulini M."/>
        </authorList>
    </citation>
    <scope>NUCLEOTIDE SEQUENCE</scope>
    <source>
        <strain evidence="1">FR3</strain>
    </source>
</reference>
<name>A0A1I9G0Q1_BRUMA</name>
<accession>A0A1I9G0Q1</accession>
<sequence>MTCVAQFLVKFMEMLADREISGYNYIEEDFSDSTQSTAGTRKQLASRTKCNVYVTEKQRLNGIPSNGFVEENYSLAENPTGQLH</sequence>
<reference evidence="1" key="1">
    <citation type="journal article" date="2007" name="Science">
        <title>Draft genome of the filarial nematode parasite Brugia malayi.</title>
        <authorList>
            <person name="Ghedin E."/>
            <person name="Wang S."/>
            <person name="Spiro D."/>
            <person name="Caler E."/>
            <person name="Zhao Q."/>
            <person name="Crabtree J."/>
            <person name="Allen J.E."/>
            <person name="Delcher A.L."/>
            <person name="Guiliano D.B."/>
            <person name="Miranda-Saavedra D."/>
            <person name="Angiuoli S.V."/>
            <person name="Creasy T."/>
            <person name="Amedeo P."/>
            <person name="Haas B."/>
            <person name="El-Sayed N.M."/>
            <person name="Wortman J.R."/>
            <person name="Feldblyum T."/>
            <person name="Tallon L."/>
            <person name="Schatz M."/>
            <person name="Shumway M."/>
            <person name="Koo H."/>
            <person name="Salzberg S.L."/>
            <person name="Schobel S."/>
            <person name="Pertea M."/>
            <person name="Pop M."/>
            <person name="White O."/>
            <person name="Barton G.J."/>
            <person name="Carlow C.K."/>
            <person name="Crawford M.J."/>
            <person name="Daub J."/>
            <person name="Dimmic M.W."/>
            <person name="Estes C.F."/>
            <person name="Foster J.M."/>
            <person name="Ganatra M."/>
            <person name="Gregory W.F."/>
            <person name="Johnson N.M."/>
            <person name="Jin J."/>
            <person name="Komuniecki R."/>
            <person name="Korf I."/>
            <person name="Kumar S."/>
            <person name="Laney S."/>
            <person name="Li B.W."/>
            <person name="Li W."/>
            <person name="Lindblom T.H."/>
            <person name="Lustigman S."/>
            <person name="Ma D."/>
            <person name="Maina C.V."/>
            <person name="Martin D.M."/>
            <person name="McCarter J.P."/>
            <person name="McReynolds L."/>
            <person name="Mitreva M."/>
            <person name="Nutman T.B."/>
            <person name="Parkinson J."/>
            <person name="Peregrin-Alvarez J.M."/>
            <person name="Poole C."/>
            <person name="Ren Q."/>
            <person name="Saunders L."/>
            <person name="Sluder A.E."/>
            <person name="Smith K."/>
            <person name="Stanke M."/>
            <person name="Unnasch T.R."/>
            <person name="Ware J."/>
            <person name="Wei A.D."/>
            <person name="Weil G."/>
            <person name="Williams D.J."/>
            <person name="Zhang Y."/>
            <person name="Williams S.A."/>
            <person name="Fraser-Liggett C."/>
            <person name="Slatko B."/>
            <person name="Blaxter M.L."/>
            <person name="Scott A.L."/>
        </authorList>
    </citation>
    <scope>NUCLEOTIDE SEQUENCE</scope>
    <source>
        <strain evidence="1">FR3</strain>
    </source>
</reference>
<organism evidence="1">
    <name type="scientific">Brugia malayi</name>
    <name type="common">Filarial nematode worm</name>
    <dbReference type="NCBI Taxonomy" id="6279"/>
    <lineage>
        <taxon>Eukaryota</taxon>
        <taxon>Metazoa</taxon>
        <taxon>Ecdysozoa</taxon>
        <taxon>Nematoda</taxon>
        <taxon>Chromadorea</taxon>
        <taxon>Rhabditida</taxon>
        <taxon>Spirurina</taxon>
        <taxon>Spiruromorpha</taxon>
        <taxon>Filarioidea</taxon>
        <taxon>Onchocercidae</taxon>
        <taxon>Brugia</taxon>
    </lineage>
</organism>
<proteinExistence type="predicted"/>
<protein>
    <submittedName>
        <fullName evidence="1">Bm14153</fullName>
    </submittedName>
</protein>